<dbReference type="Proteomes" id="UP000799118">
    <property type="component" value="Unassembled WGS sequence"/>
</dbReference>
<reference evidence="1" key="1">
    <citation type="journal article" date="2019" name="Environ. Microbiol.">
        <title>Fungal ecological strategies reflected in gene transcription - a case study of two litter decomposers.</title>
        <authorList>
            <person name="Barbi F."/>
            <person name="Kohler A."/>
            <person name="Barry K."/>
            <person name="Baskaran P."/>
            <person name="Daum C."/>
            <person name="Fauchery L."/>
            <person name="Ihrmark K."/>
            <person name="Kuo A."/>
            <person name="LaButti K."/>
            <person name="Lipzen A."/>
            <person name="Morin E."/>
            <person name="Grigoriev I.V."/>
            <person name="Henrissat B."/>
            <person name="Lindahl B."/>
            <person name="Martin F."/>
        </authorList>
    </citation>
    <scope>NUCLEOTIDE SEQUENCE</scope>
    <source>
        <strain evidence="1">JB14</strain>
    </source>
</reference>
<gene>
    <name evidence="1" type="ORF">BT96DRAFT_941366</name>
</gene>
<evidence type="ECO:0000313" key="2">
    <source>
        <dbReference type="Proteomes" id="UP000799118"/>
    </source>
</evidence>
<dbReference type="EMBL" id="ML769507">
    <property type="protein sequence ID" value="KAE9396811.1"/>
    <property type="molecule type" value="Genomic_DNA"/>
</dbReference>
<protein>
    <submittedName>
        <fullName evidence="1">Uncharacterized protein</fullName>
    </submittedName>
</protein>
<sequence>MCSESWMLYQASGKSLEEYAGIGRNMQEFGTVSNPLSKRTGRPRAADDGDVLYITEIIKTCPTIYYLDELQYKLETVRGVELSITMLSQTMRRIGLSNKRVQRAASERDEELEGLYTQICQEKASERP</sequence>
<proteinExistence type="predicted"/>
<organism evidence="1 2">
    <name type="scientific">Gymnopus androsaceus JB14</name>
    <dbReference type="NCBI Taxonomy" id="1447944"/>
    <lineage>
        <taxon>Eukaryota</taxon>
        <taxon>Fungi</taxon>
        <taxon>Dikarya</taxon>
        <taxon>Basidiomycota</taxon>
        <taxon>Agaricomycotina</taxon>
        <taxon>Agaricomycetes</taxon>
        <taxon>Agaricomycetidae</taxon>
        <taxon>Agaricales</taxon>
        <taxon>Marasmiineae</taxon>
        <taxon>Omphalotaceae</taxon>
        <taxon>Gymnopus</taxon>
    </lineage>
</organism>
<keyword evidence="2" id="KW-1185">Reference proteome</keyword>
<accession>A0A6A4HGH7</accession>
<evidence type="ECO:0000313" key="1">
    <source>
        <dbReference type="EMBL" id="KAE9396811.1"/>
    </source>
</evidence>
<dbReference type="AlphaFoldDB" id="A0A6A4HGH7"/>
<dbReference type="OrthoDB" id="3022198at2759"/>
<name>A0A6A4HGH7_9AGAR</name>